<dbReference type="SMART" id="SM00452">
    <property type="entry name" value="STI"/>
    <property type="match status" value="2"/>
</dbReference>
<evidence type="ECO:0000313" key="3">
    <source>
        <dbReference type="Proteomes" id="UP001341840"/>
    </source>
</evidence>
<dbReference type="Pfam" id="PF00197">
    <property type="entry name" value="Kunitz_legume"/>
    <property type="match status" value="2"/>
</dbReference>
<comment type="caution">
    <text evidence="2">The sequence shown here is derived from an EMBL/GenBank/DDBJ whole genome shotgun (WGS) entry which is preliminary data.</text>
</comment>
<dbReference type="Proteomes" id="UP001341840">
    <property type="component" value="Unassembled WGS sequence"/>
</dbReference>
<dbReference type="CDD" id="cd23375">
    <property type="entry name" value="beta-trefoil_STI_VvMLP-like"/>
    <property type="match status" value="2"/>
</dbReference>
<name>A0ABU6T4Q5_9FABA</name>
<gene>
    <name evidence="2" type="ORF">PIB30_004319</name>
</gene>
<dbReference type="EMBL" id="JASCZI010090629">
    <property type="protein sequence ID" value="MED6143231.1"/>
    <property type="molecule type" value="Genomic_DNA"/>
</dbReference>
<keyword evidence="1" id="KW-0732">Signal</keyword>
<dbReference type="Gene3D" id="2.80.10.50">
    <property type="match status" value="2"/>
</dbReference>
<reference evidence="2 3" key="1">
    <citation type="journal article" date="2023" name="Plants (Basel)">
        <title>Bridging the Gap: Combining Genomics and Transcriptomics Approaches to Understand Stylosanthes scabra, an Orphan Legume from the Brazilian Caatinga.</title>
        <authorList>
            <person name="Ferreira-Neto J.R.C."/>
            <person name="da Silva M.D."/>
            <person name="Binneck E."/>
            <person name="de Melo N.F."/>
            <person name="da Silva R.H."/>
            <person name="de Melo A.L.T.M."/>
            <person name="Pandolfi V."/>
            <person name="Bustamante F.O."/>
            <person name="Brasileiro-Vidal A.C."/>
            <person name="Benko-Iseppon A.M."/>
        </authorList>
    </citation>
    <scope>NUCLEOTIDE SEQUENCE [LARGE SCALE GENOMIC DNA]</scope>
    <source>
        <tissue evidence="2">Leaves</tissue>
    </source>
</reference>
<dbReference type="InterPro" id="IPR002160">
    <property type="entry name" value="Prot_inh_Kunz-lg"/>
</dbReference>
<feature type="chain" id="PRO_5046001611" evidence="1">
    <location>
        <begin position="16"/>
        <end position="394"/>
    </location>
</feature>
<feature type="signal peptide" evidence="1">
    <location>
        <begin position="1"/>
        <end position="15"/>
    </location>
</feature>
<sequence>MKLTLLALFFLFALSNKPLLGAAGRAPEQVVDTSGKIVRAGYNYYIIPTSLDAGGLSLASTSENDCPLDVIAVDGYQGLPLVFQPVNVKKGVVRVDTDLNIYFSYYTDCGSTVWQLKNYNYALGQQFVTINGVLGNPGASTIGNWFKIEKYEDAYKLVYCPSVCNNGCYYQCSDLGIYEDEWGKRLAFSNVPLKMALFPLFLLLALSRKQLLCAPSPAPEQVVDTSGKIVRAGLNYYIVPTYPNAGGLTFSSTNAEDCPLDIVVLDGYQGMPLMFQPVNVKKGVVRVNTDLNIYSPYDTDCGSGVWRLKDYVYDYEIGQQFVTTNGVLGNPGADTIADWFKIEKYEDGYKLVYCPSVCNGCYYRCSDLGIYEDSKWGKRLAFSNVPLKVQFHRA</sequence>
<accession>A0ABU6T4Q5</accession>
<organism evidence="2 3">
    <name type="scientific">Stylosanthes scabra</name>
    <dbReference type="NCBI Taxonomy" id="79078"/>
    <lineage>
        <taxon>Eukaryota</taxon>
        <taxon>Viridiplantae</taxon>
        <taxon>Streptophyta</taxon>
        <taxon>Embryophyta</taxon>
        <taxon>Tracheophyta</taxon>
        <taxon>Spermatophyta</taxon>
        <taxon>Magnoliopsida</taxon>
        <taxon>eudicotyledons</taxon>
        <taxon>Gunneridae</taxon>
        <taxon>Pentapetalae</taxon>
        <taxon>rosids</taxon>
        <taxon>fabids</taxon>
        <taxon>Fabales</taxon>
        <taxon>Fabaceae</taxon>
        <taxon>Papilionoideae</taxon>
        <taxon>50 kb inversion clade</taxon>
        <taxon>dalbergioids sensu lato</taxon>
        <taxon>Dalbergieae</taxon>
        <taxon>Pterocarpus clade</taxon>
        <taxon>Stylosanthes</taxon>
    </lineage>
</organism>
<evidence type="ECO:0000313" key="2">
    <source>
        <dbReference type="EMBL" id="MED6143231.1"/>
    </source>
</evidence>
<protein>
    <submittedName>
        <fullName evidence="2">Uncharacterized protein</fullName>
    </submittedName>
</protein>
<dbReference type="PANTHER" id="PTHR33107:SF78">
    <property type="entry name" value="NODULE CYSTEINE-RICH (NCR) SECRETED PEPTIDE"/>
    <property type="match status" value="1"/>
</dbReference>
<proteinExistence type="predicted"/>
<dbReference type="InterPro" id="IPR011065">
    <property type="entry name" value="Kunitz_inhibitor_STI-like_sf"/>
</dbReference>
<dbReference type="SUPFAM" id="SSF50386">
    <property type="entry name" value="STI-like"/>
    <property type="match status" value="2"/>
</dbReference>
<evidence type="ECO:0000256" key="1">
    <source>
        <dbReference type="SAM" id="SignalP"/>
    </source>
</evidence>
<dbReference type="PANTHER" id="PTHR33107">
    <property type="entry name" value="KUNITZ TRYPSIN INHIBITOR 2"/>
    <property type="match status" value="1"/>
</dbReference>
<keyword evidence="3" id="KW-1185">Reference proteome</keyword>